<name>A0A4Y2B3X9_ARAVE</name>
<reference evidence="3 4" key="1">
    <citation type="journal article" date="2019" name="Sci. Rep.">
        <title>Orb-weaving spider Araneus ventricosus genome elucidates the spidroin gene catalogue.</title>
        <authorList>
            <person name="Kono N."/>
            <person name="Nakamura H."/>
            <person name="Ohtoshi R."/>
            <person name="Moran D.A.P."/>
            <person name="Shinohara A."/>
            <person name="Yoshida Y."/>
            <person name="Fujiwara M."/>
            <person name="Mori M."/>
            <person name="Tomita M."/>
            <person name="Arakawa K."/>
        </authorList>
    </citation>
    <scope>NUCLEOTIDE SEQUENCE [LARGE SCALE GENOMIC DNA]</scope>
</reference>
<dbReference type="EMBL" id="BGPR01082415">
    <property type="protein sequence ID" value="GBL87042.1"/>
    <property type="molecule type" value="Genomic_DNA"/>
</dbReference>
<comment type="caution">
    <text evidence="3">The sequence shown here is derived from an EMBL/GenBank/DDBJ whole genome shotgun (WGS) entry which is preliminary data.</text>
</comment>
<keyword evidence="4" id="KW-1185">Reference proteome</keyword>
<accession>A0A4Y2B3X9</accession>
<feature type="region of interest" description="Disordered" evidence="1">
    <location>
        <begin position="63"/>
        <end position="89"/>
    </location>
</feature>
<sequence length="89" mass="9763">MHTYFIKVIGNTYKTELKAEKSSVQSTQTKCCTLNDEKSAENKIVCGRGYLWQRVEEAQLGVSPGSTGGWREHLPGPGGFPVPSCSNNE</sequence>
<organism evidence="3 4">
    <name type="scientific">Araneus ventricosus</name>
    <name type="common">Orbweaver spider</name>
    <name type="synonym">Epeira ventricosa</name>
    <dbReference type="NCBI Taxonomy" id="182803"/>
    <lineage>
        <taxon>Eukaryota</taxon>
        <taxon>Metazoa</taxon>
        <taxon>Ecdysozoa</taxon>
        <taxon>Arthropoda</taxon>
        <taxon>Chelicerata</taxon>
        <taxon>Arachnida</taxon>
        <taxon>Araneae</taxon>
        <taxon>Araneomorphae</taxon>
        <taxon>Entelegynae</taxon>
        <taxon>Araneoidea</taxon>
        <taxon>Araneidae</taxon>
        <taxon>Araneus</taxon>
    </lineage>
</organism>
<gene>
    <name evidence="3" type="ORF">AVEN_214841_1</name>
    <name evidence="2" type="ORF">AVEN_239120_1</name>
</gene>
<evidence type="ECO:0000256" key="1">
    <source>
        <dbReference type="SAM" id="MobiDB-lite"/>
    </source>
</evidence>
<evidence type="ECO:0000313" key="3">
    <source>
        <dbReference type="EMBL" id="GBL87042.1"/>
    </source>
</evidence>
<dbReference type="Proteomes" id="UP000499080">
    <property type="component" value="Unassembled WGS sequence"/>
</dbReference>
<proteinExistence type="predicted"/>
<evidence type="ECO:0000313" key="4">
    <source>
        <dbReference type="Proteomes" id="UP000499080"/>
    </source>
</evidence>
<evidence type="ECO:0000313" key="2">
    <source>
        <dbReference type="EMBL" id="GBL86979.1"/>
    </source>
</evidence>
<dbReference type="AlphaFoldDB" id="A0A4Y2B3X9"/>
<dbReference type="EMBL" id="BGPR01082405">
    <property type="protein sequence ID" value="GBL86979.1"/>
    <property type="molecule type" value="Genomic_DNA"/>
</dbReference>
<protein>
    <submittedName>
        <fullName evidence="3">Uncharacterized protein</fullName>
    </submittedName>
</protein>